<organism evidence="9 10">
    <name type="scientific">Hymenobacter segetis</name>
    <dbReference type="NCBI Taxonomy" id="2025509"/>
    <lineage>
        <taxon>Bacteria</taxon>
        <taxon>Pseudomonadati</taxon>
        <taxon>Bacteroidota</taxon>
        <taxon>Cytophagia</taxon>
        <taxon>Cytophagales</taxon>
        <taxon>Hymenobacteraceae</taxon>
        <taxon>Hymenobacter</taxon>
    </lineage>
</organism>
<evidence type="ECO:0000256" key="3">
    <source>
        <dbReference type="ARBA" id="ARBA00022448"/>
    </source>
</evidence>
<dbReference type="InterPro" id="IPR038665">
    <property type="entry name" value="Voltage-dep_anion_channel_sf"/>
</dbReference>
<feature type="transmembrane region" description="Helical" evidence="8">
    <location>
        <begin position="275"/>
        <end position="293"/>
    </location>
</feature>
<evidence type="ECO:0000256" key="4">
    <source>
        <dbReference type="ARBA" id="ARBA00022475"/>
    </source>
</evidence>
<dbReference type="EMBL" id="JBCEVZ010000027">
    <property type="protein sequence ID" value="MEL5995014.1"/>
    <property type="molecule type" value="Genomic_DNA"/>
</dbReference>
<feature type="transmembrane region" description="Helical" evidence="8">
    <location>
        <begin position="136"/>
        <end position="155"/>
    </location>
</feature>
<dbReference type="PANTHER" id="PTHR31686:SF1">
    <property type="entry name" value="SULFITE EFFLUX PUMP SSU1"/>
    <property type="match status" value="1"/>
</dbReference>
<feature type="transmembrane region" description="Helical" evidence="8">
    <location>
        <begin position="313"/>
        <end position="335"/>
    </location>
</feature>
<evidence type="ECO:0000313" key="10">
    <source>
        <dbReference type="Proteomes" id="UP001479606"/>
    </source>
</evidence>
<evidence type="ECO:0000313" key="9">
    <source>
        <dbReference type="EMBL" id="MEL5995014.1"/>
    </source>
</evidence>
<dbReference type="Gene3D" id="1.50.10.150">
    <property type="entry name" value="Voltage-dependent anion channel"/>
    <property type="match status" value="1"/>
</dbReference>
<dbReference type="InterPro" id="IPR051629">
    <property type="entry name" value="Sulfite_efflux_TDT"/>
</dbReference>
<evidence type="ECO:0000256" key="1">
    <source>
        <dbReference type="ARBA" id="ARBA00004651"/>
    </source>
</evidence>
<evidence type="ECO:0000256" key="5">
    <source>
        <dbReference type="ARBA" id="ARBA00022692"/>
    </source>
</evidence>
<evidence type="ECO:0000256" key="7">
    <source>
        <dbReference type="ARBA" id="ARBA00023136"/>
    </source>
</evidence>
<evidence type="ECO:0000256" key="6">
    <source>
        <dbReference type="ARBA" id="ARBA00022989"/>
    </source>
</evidence>
<proteinExistence type="inferred from homology"/>
<evidence type="ECO:0000256" key="2">
    <source>
        <dbReference type="ARBA" id="ARBA00008566"/>
    </source>
</evidence>
<comment type="similarity">
    <text evidence="2">Belongs to the tellurite-resistance/dicarboxylate transporter (TDT) family.</text>
</comment>
<evidence type="ECO:0000256" key="8">
    <source>
        <dbReference type="SAM" id="Phobius"/>
    </source>
</evidence>
<keyword evidence="10" id="KW-1185">Reference proteome</keyword>
<reference evidence="9 10" key="1">
    <citation type="journal article" date="2018" name="Arch. Microbiol.">
        <title>Hymenobacter segetis sp. nov., isolated from soil.</title>
        <authorList>
            <person name="Ten L.N."/>
            <person name="Lim S.J."/>
            <person name="Kim B.O."/>
            <person name="Kang I.K."/>
            <person name="Jung H.Y."/>
        </authorList>
    </citation>
    <scope>NUCLEOTIDE SEQUENCE [LARGE SCALE GENOMIC DNA]</scope>
    <source>
        <strain evidence="9 10">S7-3-11</strain>
    </source>
</reference>
<feature type="transmembrane region" description="Helical" evidence="8">
    <location>
        <begin position="73"/>
        <end position="92"/>
    </location>
</feature>
<keyword evidence="6 8" id="KW-1133">Transmembrane helix</keyword>
<dbReference type="Pfam" id="PF03595">
    <property type="entry name" value="SLAC1"/>
    <property type="match status" value="1"/>
</dbReference>
<keyword evidence="7 8" id="KW-0472">Membrane</keyword>
<accession>A0ABU9LYC4</accession>
<sequence>MKSAIEQFSPAYFALVMSTGIISLAAHALKLTWVAEGFFYLNLGLYPLFVGLLLLRLVLFPKAFWRALTAHETGAGFLALVPATTLLGSQLVQLRGQQGLGSVLWLGAAGGWALLLYAFLWGISTGAKKPTLERGFSGRWLLLVVATEGLAVLGAKLLPGSRLPADVGVFGVLGLFLLGSWLYVVLSTLLFYRLAFVRLVGEEVGAAYWVSIGAGAITVLAGASLVGAMQHTPALADLRPFVKAYCVLFWAVSTWWLPLVFGLRLWNHWTTRPTFVYTPAYWTMVFPLGMYTAATGQLAEDLPLPALQLIPTYFIFIALAAWLSTMAGMLHHLLVPAKPAPTPELGRA</sequence>
<feature type="transmembrane region" description="Helical" evidence="8">
    <location>
        <begin position="39"/>
        <end position="61"/>
    </location>
</feature>
<dbReference type="PANTHER" id="PTHR31686">
    <property type="match status" value="1"/>
</dbReference>
<name>A0ABU9LYC4_9BACT</name>
<dbReference type="Proteomes" id="UP001479606">
    <property type="component" value="Unassembled WGS sequence"/>
</dbReference>
<feature type="transmembrane region" description="Helical" evidence="8">
    <location>
        <begin position="167"/>
        <end position="194"/>
    </location>
</feature>
<keyword evidence="4" id="KW-1003">Cell membrane</keyword>
<keyword evidence="3" id="KW-0813">Transport</keyword>
<dbReference type="RefSeq" id="WP_342298510.1">
    <property type="nucleotide sequence ID" value="NZ_JBCEVZ010000027.1"/>
</dbReference>
<dbReference type="CDD" id="cd09319">
    <property type="entry name" value="TDT_like_1"/>
    <property type="match status" value="1"/>
</dbReference>
<keyword evidence="5 8" id="KW-0812">Transmembrane</keyword>
<comment type="caution">
    <text evidence="9">The sequence shown here is derived from an EMBL/GenBank/DDBJ whole genome shotgun (WGS) entry which is preliminary data.</text>
</comment>
<feature type="transmembrane region" description="Helical" evidence="8">
    <location>
        <begin position="12"/>
        <end position="33"/>
    </location>
</feature>
<gene>
    <name evidence="9" type="ORF">AAFH49_12420</name>
</gene>
<feature type="transmembrane region" description="Helical" evidence="8">
    <location>
        <begin position="241"/>
        <end position="263"/>
    </location>
</feature>
<dbReference type="InterPro" id="IPR004695">
    <property type="entry name" value="SLAC1/Mae1/Ssu1/TehA"/>
</dbReference>
<feature type="transmembrane region" description="Helical" evidence="8">
    <location>
        <begin position="104"/>
        <end position="124"/>
    </location>
</feature>
<feature type="transmembrane region" description="Helical" evidence="8">
    <location>
        <begin position="206"/>
        <end position="229"/>
    </location>
</feature>
<protein>
    <submittedName>
        <fullName evidence="9">Tellurite resistance/C4-dicarboxylate transporter family protein</fullName>
    </submittedName>
</protein>
<comment type="subcellular location">
    <subcellularLocation>
        <location evidence="1">Cell membrane</location>
        <topology evidence="1">Multi-pass membrane protein</topology>
    </subcellularLocation>
</comment>